<dbReference type="InterPro" id="IPR036397">
    <property type="entry name" value="RNaseH_sf"/>
</dbReference>
<name>A0AAD5LQU5_PYTIN</name>
<evidence type="ECO:0000256" key="6">
    <source>
        <dbReference type="ARBA" id="ARBA00022908"/>
    </source>
</evidence>
<dbReference type="GO" id="GO:0003676">
    <property type="term" value="F:nucleic acid binding"/>
    <property type="evidence" value="ECO:0007669"/>
    <property type="project" value="InterPro"/>
</dbReference>
<gene>
    <name evidence="11" type="ORF">P43SY_011659</name>
</gene>
<evidence type="ECO:0000259" key="10">
    <source>
        <dbReference type="PROSITE" id="PS50994"/>
    </source>
</evidence>
<dbReference type="GO" id="GO:0003887">
    <property type="term" value="F:DNA-directed DNA polymerase activity"/>
    <property type="evidence" value="ECO:0007669"/>
    <property type="project" value="UniProtKB-KW"/>
</dbReference>
<dbReference type="PROSITE" id="PS50994">
    <property type="entry name" value="INTEGRASE"/>
    <property type="match status" value="1"/>
</dbReference>
<evidence type="ECO:0000256" key="5">
    <source>
        <dbReference type="ARBA" id="ARBA00022842"/>
    </source>
</evidence>
<dbReference type="Pfam" id="PF00665">
    <property type="entry name" value="rve"/>
    <property type="match status" value="1"/>
</dbReference>
<accession>A0AAD5LQU5</accession>
<dbReference type="GO" id="GO:0003964">
    <property type="term" value="F:RNA-directed DNA polymerase activity"/>
    <property type="evidence" value="ECO:0007669"/>
    <property type="project" value="UniProtKB-KW"/>
</dbReference>
<dbReference type="AlphaFoldDB" id="A0AAD5LQU5"/>
<reference evidence="11" key="1">
    <citation type="submission" date="2021-12" db="EMBL/GenBank/DDBJ databases">
        <title>Prjna785345.</title>
        <authorList>
            <person name="Rujirawat T."/>
            <person name="Krajaejun T."/>
        </authorList>
    </citation>
    <scope>NUCLEOTIDE SEQUENCE</scope>
    <source>
        <strain evidence="11">Pi057C3</strain>
    </source>
</reference>
<feature type="domain" description="Integrase catalytic" evidence="10">
    <location>
        <begin position="3"/>
        <end position="179"/>
    </location>
</feature>
<dbReference type="GO" id="GO:0006310">
    <property type="term" value="P:DNA recombination"/>
    <property type="evidence" value="ECO:0007669"/>
    <property type="project" value="UniProtKB-KW"/>
</dbReference>
<evidence type="ECO:0000256" key="4">
    <source>
        <dbReference type="ARBA" id="ARBA00022801"/>
    </source>
</evidence>
<dbReference type="GO" id="GO:0016787">
    <property type="term" value="F:hydrolase activity"/>
    <property type="evidence" value="ECO:0007669"/>
    <property type="project" value="UniProtKB-KW"/>
</dbReference>
<keyword evidence="3" id="KW-0255">Endonuclease</keyword>
<dbReference type="InterPro" id="IPR012337">
    <property type="entry name" value="RNaseH-like_sf"/>
</dbReference>
<dbReference type="EMBL" id="JAKCXM010003828">
    <property type="protein sequence ID" value="KAJ0389438.1"/>
    <property type="molecule type" value="Genomic_DNA"/>
</dbReference>
<keyword evidence="1" id="KW-0540">Nuclease</keyword>
<evidence type="ECO:0000313" key="12">
    <source>
        <dbReference type="Proteomes" id="UP001209570"/>
    </source>
</evidence>
<evidence type="ECO:0000256" key="1">
    <source>
        <dbReference type="ARBA" id="ARBA00022722"/>
    </source>
</evidence>
<keyword evidence="8" id="KW-0239">DNA-directed DNA polymerase</keyword>
<keyword evidence="7" id="KW-0695">RNA-directed DNA polymerase</keyword>
<keyword evidence="6" id="KW-0229">DNA integration</keyword>
<dbReference type="SUPFAM" id="SSF53098">
    <property type="entry name" value="Ribonuclease H-like"/>
    <property type="match status" value="1"/>
</dbReference>
<dbReference type="GO" id="GO:0004519">
    <property type="term" value="F:endonuclease activity"/>
    <property type="evidence" value="ECO:0007669"/>
    <property type="project" value="UniProtKB-KW"/>
</dbReference>
<keyword evidence="2" id="KW-0479">Metal-binding</keyword>
<keyword evidence="12" id="KW-1185">Reference proteome</keyword>
<evidence type="ECO:0000256" key="9">
    <source>
        <dbReference type="ARBA" id="ARBA00023172"/>
    </source>
</evidence>
<dbReference type="InterPro" id="IPR001584">
    <property type="entry name" value="Integrase_cat-core"/>
</dbReference>
<dbReference type="GO" id="GO:0015074">
    <property type="term" value="P:DNA integration"/>
    <property type="evidence" value="ECO:0007669"/>
    <property type="project" value="UniProtKB-KW"/>
</dbReference>
<dbReference type="PANTHER" id="PTHR42648:SF11">
    <property type="entry name" value="TRANSPOSON TY4-P GAG-POL POLYPROTEIN"/>
    <property type="match status" value="1"/>
</dbReference>
<evidence type="ECO:0000256" key="7">
    <source>
        <dbReference type="ARBA" id="ARBA00022918"/>
    </source>
</evidence>
<dbReference type="GO" id="GO:0046872">
    <property type="term" value="F:metal ion binding"/>
    <property type="evidence" value="ECO:0007669"/>
    <property type="project" value="UniProtKB-KW"/>
</dbReference>
<protein>
    <recommendedName>
        <fullName evidence="10">Integrase catalytic domain-containing protein</fullName>
    </recommendedName>
</protein>
<keyword evidence="8" id="KW-0548">Nucleotidyltransferase</keyword>
<dbReference type="PANTHER" id="PTHR42648">
    <property type="entry name" value="TRANSPOSASE, PUTATIVE-RELATED"/>
    <property type="match status" value="1"/>
</dbReference>
<keyword evidence="8" id="KW-0808">Transferase</keyword>
<keyword evidence="5" id="KW-0460">Magnesium</keyword>
<evidence type="ECO:0000256" key="8">
    <source>
        <dbReference type="ARBA" id="ARBA00022932"/>
    </source>
</evidence>
<sequence length="212" mass="24214">MTVAQFPQASTTKTSRVLELVHTDVIGPMNTASAGGSKYVLSFVDDFSRHVTLYFLRNKSQVTTKFIEYKKKMENQCGVRIMRVRSDNGTEYNNKRFHAFCRANGIVHQRTVPYSPQQNGVAERMNRTLVEKARCMLHYKAVPTKWWAEAMATAAYLVNRTSTAAKPDTTPYELCFGARPNLEHLRVFGAMGYAHIDDSKRKKFEAKAFKSW</sequence>
<evidence type="ECO:0000313" key="11">
    <source>
        <dbReference type="EMBL" id="KAJ0389438.1"/>
    </source>
</evidence>
<dbReference type="InterPro" id="IPR039537">
    <property type="entry name" value="Retrotran_Ty1/copia-like"/>
</dbReference>
<keyword evidence="4" id="KW-0378">Hydrolase</keyword>
<dbReference type="Proteomes" id="UP001209570">
    <property type="component" value="Unassembled WGS sequence"/>
</dbReference>
<proteinExistence type="predicted"/>
<evidence type="ECO:0000256" key="2">
    <source>
        <dbReference type="ARBA" id="ARBA00022723"/>
    </source>
</evidence>
<organism evidence="11 12">
    <name type="scientific">Pythium insidiosum</name>
    <name type="common">Pythiosis disease agent</name>
    <dbReference type="NCBI Taxonomy" id="114742"/>
    <lineage>
        <taxon>Eukaryota</taxon>
        <taxon>Sar</taxon>
        <taxon>Stramenopiles</taxon>
        <taxon>Oomycota</taxon>
        <taxon>Peronosporomycetes</taxon>
        <taxon>Pythiales</taxon>
        <taxon>Pythiaceae</taxon>
        <taxon>Pythium</taxon>
    </lineage>
</organism>
<keyword evidence="9" id="KW-0233">DNA recombination</keyword>
<comment type="caution">
    <text evidence="11">The sequence shown here is derived from an EMBL/GenBank/DDBJ whole genome shotgun (WGS) entry which is preliminary data.</text>
</comment>
<evidence type="ECO:0000256" key="3">
    <source>
        <dbReference type="ARBA" id="ARBA00022759"/>
    </source>
</evidence>
<dbReference type="Gene3D" id="3.30.420.10">
    <property type="entry name" value="Ribonuclease H-like superfamily/Ribonuclease H"/>
    <property type="match status" value="1"/>
</dbReference>